<accession>A0A820L4Q5</accession>
<sequence length="11" mass="1164">MLPALDDDSST</sequence>
<feature type="non-terminal residue" evidence="1">
    <location>
        <position position="11"/>
    </location>
</feature>
<organism evidence="1 2">
    <name type="scientific">Adineta steineri</name>
    <dbReference type="NCBI Taxonomy" id="433720"/>
    <lineage>
        <taxon>Eukaryota</taxon>
        <taxon>Metazoa</taxon>
        <taxon>Spiralia</taxon>
        <taxon>Gnathifera</taxon>
        <taxon>Rotifera</taxon>
        <taxon>Eurotatoria</taxon>
        <taxon>Bdelloidea</taxon>
        <taxon>Adinetida</taxon>
        <taxon>Adinetidae</taxon>
        <taxon>Adineta</taxon>
    </lineage>
</organism>
<protein>
    <submittedName>
        <fullName evidence="1">Uncharacterized protein</fullName>
    </submittedName>
</protein>
<dbReference type="Proteomes" id="UP000663868">
    <property type="component" value="Unassembled WGS sequence"/>
</dbReference>
<evidence type="ECO:0000313" key="1">
    <source>
        <dbReference type="EMBL" id="CAF4355141.1"/>
    </source>
</evidence>
<comment type="caution">
    <text evidence="1">The sequence shown here is derived from an EMBL/GenBank/DDBJ whole genome shotgun (WGS) entry which is preliminary data.</text>
</comment>
<gene>
    <name evidence="1" type="ORF">KXQ929_LOCUS48496</name>
</gene>
<reference evidence="1" key="1">
    <citation type="submission" date="2021-02" db="EMBL/GenBank/DDBJ databases">
        <authorList>
            <person name="Nowell W R."/>
        </authorList>
    </citation>
    <scope>NUCLEOTIDE SEQUENCE</scope>
</reference>
<evidence type="ECO:0000313" key="2">
    <source>
        <dbReference type="Proteomes" id="UP000663868"/>
    </source>
</evidence>
<proteinExistence type="predicted"/>
<dbReference type="EMBL" id="CAJOBB010019115">
    <property type="protein sequence ID" value="CAF4355141.1"/>
    <property type="molecule type" value="Genomic_DNA"/>
</dbReference>
<name>A0A820L4Q5_9BILA</name>